<dbReference type="InterPro" id="IPR002611">
    <property type="entry name" value="IstB_ATP-bd"/>
</dbReference>
<name>A0A2H0Y031_UNCSA</name>
<dbReference type="InterPro" id="IPR027417">
    <property type="entry name" value="P-loop_NTPase"/>
</dbReference>
<comment type="caution">
    <text evidence="2">The sequence shown here is derived from an EMBL/GenBank/DDBJ whole genome shotgun (WGS) entry which is preliminary data.</text>
</comment>
<dbReference type="EMBL" id="PEYM01000049">
    <property type="protein sequence ID" value="PIS30757.1"/>
    <property type="molecule type" value="Genomic_DNA"/>
</dbReference>
<evidence type="ECO:0000259" key="1">
    <source>
        <dbReference type="Pfam" id="PF01695"/>
    </source>
</evidence>
<gene>
    <name evidence="2" type="ORF">COT42_02465</name>
</gene>
<organism evidence="2 3">
    <name type="scientific">Candidatus Saganbacteria bacterium CG08_land_8_20_14_0_20_45_16</name>
    <dbReference type="NCBI Taxonomy" id="2014293"/>
    <lineage>
        <taxon>Bacteria</taxon>
        <taxon>Bacillati</taxon>
        <taxon>Saganbacteria</taxon>
    </lineage>
</organism>
<feature type="domain" description="IstB-like ATP-binding" evidence="1">
    <location>
        <begin position="1"/>
        <end position="79"/>
    </location>
</feature>
<feature type="non-terminal residue" evidence="2">
    <location>
        <position position="1"/>
    </location>
</feature>
<evidence type="ECO:0000313" key="2">
    <source>
        <dbReference type="EMBL" id="PIS30757.1"/>
    </source>
</evidence>
<evidence type="ECO:0000313" key="3">
    <source>
        <dbReference type="Proteomes" id="UP000231343"/>
    </source>
</evidence>
<dbReference type="GO" id="GO:0005524">
    <property type="term" value="F:ATP binding"/>
    <property type="evidence" value="ECO:0007669"/>
    <property type="project" value="InterPro"/>
</dbReference>
<dbReference type="Proteomes" id="UP000231343">
    <property type="component" value="Unassembled WGS sequence"/>
</dbReference>
<dbReference type="Pfam" id="PF01695">
    <property type="entry name" value="IstB_IS21"/>
    <property type="match status" value="1"/>
</dbReference>
<dbReference type="Gene3D" id="3.40.50.300">
    <property type="entry name" value="P-loop containing nucleotide triphosphate hydrolases"/>
    <property type="match status" value="1"/>
</dbReference>
<protein>
    <submittedName>
        <fullName evidence="2">AAA family ATPase</fullName>
    </submittedName>
</protein>
<sequence length="81" mass="9316">IIDDFGLNSLSDTDRKDFLEIIEDRYTVGCTIITSQLPIKEWHAYIGDPTIADAICDRLFHVSHKFEMKGGSMRKKQKNID</sequence>
<dbReference type="AlphaFoldDB" id="A0A2H0Y031"/>
<accession>A0A2H0Y031</accession>
<proteinExistence type="predicted"/>
<reference evidence="2 3" key="1">
    <citation type="submission" date="2017-09" db="EMBL/GenBank/DDBJ databases">
        <title>Depth-based differentiation of microbial function through sediment-hosted aquifers and enrichment of novel symbionts in the deep terrestrial subsurface.</title>
        <authorList>
            <person name="Probst A.J."/>
            <person name="Ladd B."/>
            <person name="Jarett J.K."/>
            <person name="Geller-Mcgrath D.E."/>
            <person name="Sieber C.M."/>
            <person name="Emerson J.B."/>
            <person name="Anantharaman K."/>
            <person name="Thomas B.C."/>
            <person name="Malmstrom R."/>
            <person name="Stieglmeier M."/>
            <person name="Klingl A."/>
            <person name="Woyke T."/>
            <person name="Ryan C.M."/>
            <person name="Banfield J.F."/>
        </authorList>
    </citation>
    <scope>NUCLEOTIDE SEQUENCE [LARGE SCALE GENOMIC DNA]</scope>
    <source>
        <strain evidence="2">CG08_land_8_20_14_0_20_45_16</strain>
    </source>
</reference>